<keyword evidence="1" id="KW-0812">Transmembrane</keyword>
<protein>
    <recommendedName>
        <fullName evidence="4">PepSY domain-containing protein</fullName>
    </recommendedName>
</protein>
<evidence type="ECO:0008006" key="4">
    <source>
        <dbReference type="Google" id="ProtNLM"/>
    </source>
</evidence>
<gene>
    <name evidence="2" type="ORF">GCM10007877_06300</name>
</gene>
<comment type="caution">
    <text evidence="2">The sequence shown here is derived from an EMBL/GenBank/DDBJ whole genome shotgun (WGS) entry which is preliminary data.</text>
</comment>
<name>A0AA37T3N2_9GAMM</name>
<keyword evidence="1" id="KW-1133">Transmembrane helix</keyword>
<reference evidence="2 3" key="1">
    <citation type="journal article" date="2014" name="Int. J. Syst. Evol. Microbiol.">
        <title>Complete genome sequence of Corynebacterium casei LMG S-19264T (=DSM 44701T), isolated from a smear-ripened cheese.</title>
        <authorList>
            <consortium name="US DOE Joint Genome Institute (JGI-PGF)"/>
            <person name="Walter F."/>
            <person name="Albersmeier A."/>
            <person name="Kalinowski J."/>
            <person name="Ruckert C."/>
        </authorList>
    </citation>
    <scope>NUCLEOTIDE SEQUENCE [LARGE SCALE GENOMIC DNA]</scope>
    <source>
        <strain evidence="2 3">NBRC 110095</strain>
    </source>
</reference>
<dbReference type="EMBL" id="BSPD01000020">
    <property type="protein sequence ID" value="GLS24916.1"/>
    <property type="molecule type" value="Genomic_DNA"/>
</dbReference>
<sequence length="558" mass="63923">MSNLTAFIAIKEALTLKKSTTIRTAFNVHRMLVWVSLLSLVMFVLSALAHPLMVWTGPQAKKAFPPKILEAQASGVQGHELTSRHLQKVSTILSQAVIEDSTLASDIPLTSLIQAKVLPSHDRVVLQLTTEHNHPRHYFSLDSTDEKKAFHTNTLPPNYDEYHAQWLARYYTQEQSPIKNVTFINEFTPDYPWVNRLLPVYKVEFERADQLTVYVHTETNALAAINNRWKTALQTFFRVFHTWSWLDELPLLRVGIITILLLSLLAACISGIVMMITIKRKVYKDAFQRYHRKMAWYVCLPLLGFLGSALFHLLQMEYAEPPAGLRLNQPVGWTALSPDSINTNAQLEPVIENALLASKRLNNISLVAYDSRWLLRVSIAPDNPETNLSDHQRRQQRFEGKSLEQSAIFFDYLTGENVAVTDKEIVEDKARRYLELSPTDEVALSLVTRFGPDYDFRNKRLPVWRAEVLGSHVGEKLFIDPATGILVEHMQAQGFQKSERWSFSYLHKWNMLKPLLGREGRDLSIVGFLLMLMFFGFAGYRLKRARVKNDQACTRVGQ</sequence>
<dbReference type="RefSeq" id="WP_232592266.1">
    <property type="nucleotide sequence ID" value="NZ_BSPD01000020.1"/>
</dbReference>
<evidence type="ECO:0000313" key="3">
    <source>
        <dbReference type="Proteomes" id="UP001156870"/>
    </source>
</evidence>
<organism evidence="2 3">
    <name type="scientific">Marinibactrum halimedae</name>
    <dbReference type="NCBI Taxonomy" id="1444977"/>
    <lineage>
        <taxon>Bacteria</taxon>
        <taxon>Pseudomonadati</taxon>
        <taxon>Pseudomonadota</taxon>
        <taxon>Gammaproteobacteria</taxon>
        <taxon>Cellvibrionales</taxon>
        <taxon>Cellvibrionaceae</taxon>
        <taxon>Marinibactrum</taxon>
    </lineage>
</organism>
<feature type="transmembrane region" description="Helical" evidence="1">
    <location>
        <begin position="523"/>
        <end position="542"/>
    </location>
</feature>
<dbReference type="AlphaFoldDB" id="A0AA37T3N2"/>
<feature type="transmembrane region" description="Helical" evidence="1">
    <location>
        <begin position="294"/>
        <end position="314"/>
    </location>
</feature>
<evidence type="ECO:0000313" key="2">
    <source>
        <dbReference type="EMBL" id="GLS24916.1"/>
    </source>
</evidence>
<feature type="transmembrane region" description="Helical" evidence="1">
    <location>
        <begin position="251"/>
        <end position="273"/>
    </location>
</feature>
<proteinExistence type="predicted"/>
<keyword evidence="3" id="KW-1185">Reference proteome</keyword>
<feature type="transmembrane region" description="Helical" evidence="1">
    <location>
        <begin position="31"/>
        <end position="49"/>
    </location>
</feature>
<evidence type="ECO:0000256" key="1">
    <source>
        <dbReference type="SAM" id="Phobius"/>
    </source>
</evidence>
<keyword evidence="1" id="KW-0472">Membrane</keyword>
<dbReference type="Proteomes" id="UP001156870">
    <property type="component" value="Unassembled WGS sequence"/>
</dbReference>
<accession>A0AA37T3N2</accession>